<evidence type="ECO:0000313" key="13">
    <source>
        <dbReference type="Proteomes" id="UP001282474"/>
    </source>
</evidence>
<comment type="catalytic activity">
    <reaction evidence="8">
        <text>2-deoxy-scyllo-inosamine + NAD(+) = 3-amino-2,3-dideoxy-scyllo-inosose + NADH + H(+)</text>
        <dbReference type="Rhea" id="RHEA:33883"/>
        <dbReference type="ChEBI" id="CHEBI:15378"/>
        <dbReference type="ChEBI" id="CHEBI:57540"/>
        <dbReference type="ChEBI" id="CHEBI:57945"/>
        <dbReference type="ChEBI" id="CHEBI:65002"/>
        <dbReference type="ChEBI" id="CHEBI:65003"/>
        <dbReference type="EC" id="1.1.1.329"/>
    </reaction>
</comment>
<feature type="domain" description="Alcohol dehydrogenase-like N-terminal" evidence="11">
    <location>
        <begin position="28"/>
        <end position="152"/>
    </location>
</feature>
<dbReference type="Pfam" id="PF08240">
    <property type="entry name" value="ADH_N"/>
    <property type="match status" value="1"/>
</dbReference>
<comment type="catalytic activity">
    <reaction evidence="9">
        <text>2-deoxy-scyllo-inosamine + NADP(+) = 3-amino-2,3-dideoxy-scyllo-inosose + NADPH + H(+)</text>
        <dbReference type="Rhea" id="RHEA:33879"/>
        <dbReference type="ChEBI" id="CHEBI:15378"/>
        <dbReference type="ChEBI" id="CHEBI:57783"/>
        <dbReference type="ChEBI" id="CHEBI:58349"/>
        <dbReference type="ChEBI" id="CHEBI:65002"/>
        <dbReference type="ChEBI" id="CHEBI:65003"/>
        <dbReference type="EC" id="1.1.1.329"/>
    </reaction>
</comment>
<evidence type="ECO:0000256" key="6">
    <source>
        <dbReference type="ARBA" id="ARBA00039102"/>
    </source>
</evidence>
<comment type="caution">
    <text evidence="12">The sequence shown here is derived from an EMBL/GenBank/DDBJ whole genome shotgun (WGS) entry which is preliminary data.</text>
</comment>
<dbReference type="Proteomes" id="UP001282474">
    <property type="component" value="Unassembled WGS sequence"/>
</dbReference>
<dbReference type="Pfam" id="PF00107">
    <property type="entry name" value="ADH_zinc_N"/>
    <property type="match status" value="1"/>
</dbReference>
<dbReference type="SUPFAM" id="SSF50129">
    <property type="entry name" value="GroES-like"/>
    <property type="match status" value="1"/>
</dbReference>
<dbReference type="EMBL" id="JARAWJ010000032">
    <property type="protein sequence ID" value="MDX3041958.1"/>
    <property type="molecule type" value="Genomic_DNA"/>
</dbReference>
<evidence type="ECO:0000256" key="5">
    <source>
        <dbReference type="ARBA" id="ARBA00038004"/>
    </source>
</evidence>
<comment type="cofactor">
    <cofactor evidence="1">
        <name>Zn(2+)</name>
        <dbReference type="ChEBI" id="CHEBI:29105"/>
    </cofactor>
</comment>
<evidence type="ECO:0000256" key="7">
    <source>
        <dbReference type="ARBA" id="ARBA00039387"/>
    </source>
</evidence>
<evidence type="ECO:0000313" key="12">
    <source>
        <dbReference type="EMBL" id="MDX3041958.1"/>
    </source>
</evidence>
<organism evidence="12 13">
    <name type="scientific">Streptomyces caniscabiei</name>
    <dbReference type="NCBI Taxonomy" id="2746961"/>
    <lineage>
        <taxon>Bacteria</taxon>
        <taxon>Bacillati</taxon>
        <taxon>Actinomycetota</taxon>
        <taxon>Actinomycetes</taxon>
        <taxon>Kitasatosporales</taxon>
        <taxon>Streptomycetaceae</taxon>
        <taxon>Streptomyces</taxon>
    </lineage>
</organism>
<dbReference type="RefSeq" id="WP_196790108.1">
    <property type="nucleotide sequence ID" value="NZ_JABXWF010000028.1"/>
</dbReference>
<dbReference type="InterPro" id="IPR013149">
    <property type="entry name" value="ADH-like_C"/>
</dbReference>
<evidence type="ECO:0000259" key="10">
    <source>
        <dbReference type="Pfam" id="PF00107"/>
    </source>
</evidence>
<evidence type="ECO:0000259" key="11">
    <source>
        <dbReference type="Pfam" id="PF08240"/>
    </source>
</evidence>
<dbReference type="PANTHER" id="PTHR43401:SF2">
    <property type="entry name" value="L-THREONINE 3-DEHYDROGENASE"/>
    <property type="match status" value="1"/>
</dbReference>
<evidence type="ECO:0000256" key="2">
    <source>
        <dbReference type="ARBA" id="ARBA00023002"/>
    </source>
</evidence>
<comment type="pathway">
    <text evidence="4">Metabolic intermediate biosynthesis; 2-deoxystreptamine biosynthesis; 2-deoxystreptamine from D-glucose 6-phosphate: step 3/4.</text>
</comment>
<dbReference type="Gene3D" id="3.90.180.10">
    <property type="entry name" value="Medium-chain alcohol dehydrogenases, catalytic domain"/>
    <property type="match status" value="1"/>
</dbReference>
<protein>
    <recommendedName>
        <fullName evidence="7">2-deoxy-scyllo-inosamine dehydrogenase</fullName>
        <ecNumber evidence="6">1.1.1.329</ecNumber>
    </recommendedName>
</protein>
<evidence type="ECO:0000256" key="4">
    <source>
        <dbReference type="ARBA" id="ARBA00037908"/>
    </source>
</evidence>
<dbReference type="InterPro" id="IPR011032">
    <property type="entry name" value="GroES-like_sf"/>
</dbReference>
<comment type="similarity">
    <text evidence="5">Belongs to the zinc-containing alcohol dehydrogenase family. DOIA dehydrogenase subfamily.</text>
</comment>
<keyword evidence="13" id="KW-1185">Reference proteome</keyword>
<evidence type="ECO:0000256" key="3">
    <source>
        <dbReference type="ARBA" id="ARBA00037678"/>
    </source>
</evidence>
<keyword evidence="2" id="KW-0560">Oxidoreductase</keyword>
<evidence type="ECO:0000256" key="1">
    <source>
        <dbReference type="ARBA" id="ARBA00001947"/>
    </source>
</evidence>
<dbReference type="EC" id="1.1.1.329" evidence="6"/>
<dbReference type="PANTHER" id="PTHR43401">
    <property type="entry name" value="L-THREONINE 3-DEHYDROGENASE"/>
    <property type="match status" value="1"/>
</dbReference>
<accession>A0ABU4MWU3</accession>
<dbReference type="InterPro" id="IPR013154">
    <property type="entry name" value="ADH-like_N"/>
</dbReference>
<dbReference type="InterPro" id="IPR050129">
    <property type="entry name" value="Zn_alcohol_dh"/>
</dbReference>
<proteinExistence type="inferred from homology"/>
<dbReference type="InterPro" id="IPR036291">
    <property type="entry name" value="NAD(P)-bd_dom_sf"/>
</dbReference>
<dbReference type="SUPFAM" id="SSF51735">
    <property type="entry name" value="NAD(P)-binding Rossmann-fold domains"/>
    <property type="match status" value="1"/>
</dbReference>
<reference evidence="12 13" key="1">
    <citation type="journal article" date="2023" name="Microb. Genom.">
        <title>Mesoterricola silvestris gen. nov., sp. nov., Mesoterricola sediminis sp. nov., Geothrix oryzae sp. nov., Geothrix edaphica sp. nov., Geothrix rubra sp. nov., and Geothrix limicola sp. nov., six novel members of Acidobacteriota isolated from soils.</title>
        <authorList>
            <person name="Weisberg A.J."/>
            <person name="Pearce E."/>
            <person name="Kramer C.G."/>
            <person name="Chang J.H."/>
            <person name="Clarke C.R."/>
        </authorList>
    </citation>
    <scope>NUCLEOTIDE SEQUENCE [LARGE SCALE GENOMIC DNA]</scope>
    <source>
        <strain evidence="12 13">NE20-4-1</strain>
    </source>
</reference>
<dbReference type="Gene3D" id="3.40.50.720">
    <property type="entry name" value="NAD(P)-binding Rossmann-like Domain"/>
    <property type="match status" value="1"/>
</dbReference>
<name>A0ABU4MWU3_9ACTN</name>
<feature type="domain" description="Alcohol dehydrogenase-like C-terminal" evidence="10">
    <location>
        <begin position="194"/>
        <end position="324"/>
    </location>
</feature>
<evidence type="ECO:0000256" key="9">
    <source>
        <dbReference type="ARBA" id="ARBA00049085"/>
    </source>
</evidence>
<evidence type="ECO:0000256" key="8">
    <source>
        <dbReference type="ARBA" id="ARBA00048685"/>
    </source>
</evidence>
<sequence>MTTMRAALLRGFEKPLTVEEVELLDLAPTRVLVRTRATPFCSTDVTSFHGRLGKVPPTILGHASAGEVVEVGSQVRGIEVGQRVVVPGTPECGHCFYCGIGRPDQCSELFDLGGVYPDVARTSDGLVVNAAGCVGGYAEIMNVSQNQVFPVDTDLPWEVLSLLGCGVTTGVGAVLNVARVRPDEVVAVVGAGHLGLWAVQAARLAGAREVVVIEPREERRRVATKAGATAAVAPEDALEAVRGVTRGRGADKVIEAAGPPAAQRLALEISRRAGTVVLSGLKDVAGEVTFGQIPLAVQSRQVLSTQNGNVRMRRDLPAYIRLLERGALDPSPVITSTYRLDDINTALERSERLEDLSGVFVF</sequence>
<comment type="function">
    <text evidence="3">Catalyzes the oxidation of 2-deoxy-scyllo-inosamine (DOIA) with NAD(+) or NADP(+), forming 3-amino-2,3-dideoxy-scyllo-inosose (amino-DOI).</text>
</comment>
<gene>
    <name evidence="12" type="ORF">PV383_32945</name>
</gene>